<dbReference type="SMART" id="SM00448">
    <property type="entry name" value="REC"/>
    <property type="match status" value="1"/>
</dbReference>
<keyword evidence="1 2" id="KW-0597">Phosphoprotein</keyword>
<evidence type="ECO:0000256" key="2">
    <source>
        <dbReference type="PROSITE-ProRule" id="PRU00169"/>
    </source>
</evidence>
<evidence type="ECO:0000313" key="5">
    <source>
        <dbReference type="Proteomes" id="UP000218238"/>
    </source>
</evidence>
<dbReference type="PROSITE" id="PS50110">
    <property type="entry name" value="RESPONSE_REGULATORY"/>
    <property type="match status" value="1"/>
</dbReference>
<gene>
    <name evidence="4" type="ORF">CK510_16865</name>
</gene>
<evidence type="ECO:0000313" key="4">
    <source>
        <dbReference type="EMBL" id="PAX52887.1"/>
    </source>
</evidence>
<dbReference type="PANTHER" id="PTHR44591">
    <property type="entry name" value="STRESS RESPONSE REGULATOR PROTEIN 1"/>
    <property type="match status" value="1"/>
</dbReference>
<dbReference type="EMBL" id="NTFS01000190">
    <property type="protein sequence ID" value="PAX52887.1"/>
    <property type="molecule type" value="Genomic_DNA"/>
</dbReference>
<evidence type="ECO:0000259" key="3">
    <source>
        <dbReference type="PROSITE" id="PS50110"/>
    </source>
</evidence>
<reference evidence="4 5" key="1">
    <citation type="submission" date="2017-08" db="EMBL/GenBank/DDBJ databases">
        <title>Draft genome sequence of filamentous cyanobacterium Calothrix elsteri CCALA 953.</title>
        <authorList>
            <person name="Gagunashvili A.N."/>
            <person name="Elster J."/>
            <person name="Andresson O.S."/>
        </authorList>
    </citation>
    <scope>NUCLEOTIDE SEQUENCE [LARGE SCALE GENOMIC DNA]</scope>
    <source>
        <strain evidence="4 5">CCALA 953</strain>
    </source>
</reference>
<dbReference type="InterPro" id="IPR011006">
    <property type="entry name" value="CheY-like_superfamily"/>
</dbReference>
<dbReference type="GO" id="GO:0000160">
    <property type="term" value="P:phosphorelay signal transduction system"/>
    <property type="evidence" value="ECO:0007669"/>
    <property type="project" value="InterPro"/>
</dbReference>
<dbReference type="SUPFAM" id="SSF52172">
    <property type="entry name" value="CheY-like"/>
    <property type="match status" value="1"/>
</dbReference>
<organism evidence="4 5">
    <name type="scientific">Brunnivagina elsteri CCALA 953</name>
    <dbReference type="NCBI Taxonomy" id="987040"/>
    <lineage>
        <taxon>Bacteria</taxon>
        <taxon>Bacillati</taxon>
        <taxon>Cyanobacteriota</taxon>
        <taxon>Cyanophyceae</taxon>
        <taxon>Nostocales</taxon>
        <taxon>Calotrichaceae</taxon>
        <taxon>Brunnivagina</taxon>
    </lineage>
</organism>
<evidence type="ECO:0000256" key="1">
    <source>
        <dbReference type="ARBA" id="ARBA00022553"/>
    </source>
</evidence>
<dbReference type="InterPro" id="IPR050595">
    <property type="entry name" value="Bact_response_regulator"/>
</dbReference>
<keyword evidence="5" id="KW-1185">Reference proteome</keyword>
<dbReference type="Gene3D" id="3.40.50.2300">
    <property type="match status" value="1"/>
</dbReference>
<name>A0A2A2TGF4_9CYAN</name>
<dbReference type="AlphaFoldDB" id="A0A2A2TGF4"/>
<feature type="domain" description="Response regulatory" evidence="3">
    <location>
        <begin position="41"/>
        <end position="157"/>
    </location>
</feature>
<sequence length="164" mass="18843">MINLAHLVSRKRKLEKSFIQIFLRQFLMYQFYRFLMSQQPTILVVDQSLHDLEFVNSCLKSLNVTCISTKEGARTLVLAKLHKPSIIFLDTTLNDLNSSKVVKYLRSNVETSKIPIVGCIPAKTQQNIDRLVISGVNDYIRKPYDVSKIEASVNHFLGWEHSCV</sequence>
<dbReference type="Proteomes" id="UP000218238">
    <property type="component" value="Unassembled WGS sequence"/>
</dbReference>
<protein>
    <submittedName>
        <fullName evidence="4">Two-component system response regulator</fullName>
    </submittedName>
</protein>
<dbReference type="InterPro" id="IPR001789">
    <property type="entry name" value="Sig_transdc_resp-reg_receiver"/>
</dbReference>
<dbReference type="PANTHER" id="PTHR44591:SF3">
    <property type="entry name" value="RESPONSE REGULATORY DOMAIN-CONTAINING PROTEIN"/>
    <property type="match status" value="1"/>
</dbReference>
<dbReference type="Pfam" id="PF00072">
    <property type="entry name" value="Response_reg"/>
    <property type="match status" value="1"/>
</dbReference>
<proteinExistence type="predicted"/>
<comment type="caution">
    <text evidence="4">The sequence shown here is derived from an EMBL/GenBank/DDBJ whole genome shotgun (WGS) entry which is preliminary data.</text>
</comment>
<feature type="modified residue" description="4-aspartylphosphate" evidence="2">
    <location>
        <position position="90"/>
    </location>
</feature>
<accession>A0A2A2TGF4</accession>